<evidence type="ECO:0000256" key="4">
    <source>
        <dbReference type="RuleBase" id="RU369080"/>
    </source>
</evidence>
<accession>A0A9I9CGP3</accession>
<keyword evidence="1 4" id="KW-0677">Repeat</keyword>
<keyword evidence="4" id="KW-0472">Membrane</keyword>
<dbReference type="InterPro" id="IPR045198">
    <property type="entry name" value="CNBL1-10"/>
</dbReference>
<dbReference type="PROSITE" id="PS00018">
    <property type="entry name" value="EF_HAND_1"/>
    <property type="match status" value="1"/>
</dbReference>
<comment type="similarity">
    <text evidence="3 4">Belongs to the calcineurin regulatory subunit family.</text>
</comment>
<organism evidence="6">
    <name type="scientific">Cucumis melo</name>
    <name type="common">Muskmelon</name>
    <dbReference type="NCBI Taxonomy" id="3656"/>
    <lineage>
        <taxon>Eukaryota</taxon>
        <taxon>Viridiplantae</taxon>
        <taxon>Streptophyta</taxon>
        <taxon>Embryophyta</taxon>
        <taxon>Tracheophyta</taxon>
        <taxon>Spermatophyta</taxon>
        <taxon>Magnoliopsida</taxon>
        <taxon>eudicotyledons</taxon>
        <taxon>Gunneridae</taxon>
        <taxon>Pentapetalae</taxon>
        <taxon>rosids</taxon>
        <taxon>fabids</taxon>
        <taxon>Cucurbitales</taxon>
        <taxon>Cucurbitaceae</taxon>
        <taxon>Benincaseae</taxon>
        <taxon>Cucumis</taxon>
    </lineage>
</organism>
<keyword evidence="4" id="KW-0479">Metal-binding</keyword>
<dbReference type="GO" id="GO:0019722">
    <property type="term" value="P:calcium-mediated signaling"/>
    <property type="evidence" value="ECO:0007669"/>
    <property type="project" value="UniProtKB-UniRule"/>
</dbReference>
<dbReference type="GO" id="GO:0005509">
    <property type="term" value="F:calcium ion binding"/>
    <property type="evidence" value="ECO:0007669"/>
    <property type="project" value="UniProtKB-UniRule"/>
</dbReference>
<feature type="domain" description="EF-hand" evidence="5">
    <location>
        <begin position="98"/>
        <end position="133"/>
    </location>
</feature>
<dbReference type="InterPro" id="IPR002048">
    <property type="entry name" value="EF_hand_dom"/>
</dbReference>
<name>A0A9I9CGP3_CUCME</name>
<dbReference type="CDD" id="cd00051">
    <property type="entry name" value="EFh"/>
    <property type="match status" value="1"/>
</dbReference>
<dbReference type="GO" id="GO:0016020">
    <property type="term" value="C:membrane"/>
    <property type="evidence" value="ECO:0007669"/>
    <property type="project" value="UniProtKB-SubCell"/>
</dbReference>
<dbReference type="Pfam" id="PF13202">
    <property type="entry name" value="EF-hand_5"/>
    <property type="match status" value="1"/>
</dbReference>
<evidence type="ECO:0000256" key="3">
    <source>
        <dbReference type="ARBA" id="ARBA00023774"/>
    </source>
</evidence>
<dbReference type="SUPFAM" id="SSF47473">
    <property type="entry name" value="EF-hand"/>
    <property type="match status" value="1"/>
</dbReference>
<dbReference type="PANTHER" id="PTHR23056">
    <property type="entry name" value="CALCINEURIN B"/>
    <property type="match status" value="1"/>
</dbReference>
<dbReference type="GO" id="GO:0019900">
    <property type="term" value="F:kinase binding"/>
    <property type="evidence" value="ECO:0007669"/>
    <property type="project" value="UniProtKB-UniRule"/>
</dbReference>
<protein>
    <recommendedName>
        <fullName evidence="4">Calcineurin B-like protein</fullName>
    </recommendedName>
</protein>
<proteinExistence type="inferred from homology"/>
<dbReference type="Gramene" id="MELO3C003339.2.1">
    <property type="protein sequence ID" value="MELO3C003339.2.1"/>
    <property type="gene ID" value="MELO3C003339.2"/>
</dbReference>
<dbReference type="EnsemblPlants" id="MELO3C003339.2.1">
    <property type="protein sequence ID" value="MELO3C003339.2.1"/>
    <property type="gene ID" value="MELO3C003339.2"/>
</dbReference>
<comment type="subcellular location">
    <subcellularLocation>
        <location evidence="4">Membrane</location>
    </subcellularLocation>
</comment>
<comment type="function">
    <text evidence="4">Acts as a calcium sensor. CBL proteins interact with CIPK serine-threonine protein kinases. Binding of a CBL protein to the regulatory NAF domain of a CIPK protein lead to the activation of the kinase in a calcium-dependent manner.</text>
</comment>
<dbReference type="InterPro" id="IPR018247">
    <property type="entry name" value="EF_Hand_1_Ca_BS"/>
</dbReference>
<evidence type="ECO:0000256" key="1">
    <source>
        <dbReference type="ARBA" id="ARBA00022737"/>
    </source>
</evidence>
<dbReference type="Gene3D" id="1.10.238.10">
    <property type="entry name" value="EF-hand"/>
    <property type="match status" value="1"/>
</dbReference>
<feature type="domain" description="EF-hand" evidence="5">
    <location>
        <begin position="65"/>
        <end position="89"/>
    </location>
</feature>
<evidence type="ECO:0000256" key="2">
    <source>
        <dbReference type="ARBA" id="ARBA00022837"/>
    </source>
</evidence>
<dbReference type="PROSITE" id="PS50222">
    <property type="entry name" value="EF_HAND_2"/>
    <property type="match status" value="2"/>
</dbReference>
<dbReference type="AlphaFoldDB" id="A0A9I9CGP3"/>
<dbReference type="InterPro" id="IPR011992">
    <property type="entry name" value="EF-hand-dom_pair"/>
</dbReference>
<comment type="subunit">
    <text evidence="4">Homodimer. Interacts with CIPK.</text>
</comment>
<evidence type="ECO:0000313" key="6">
    <source>
        <dbReference type="EnsemblPlants" id="MELO3C003339.2.1"/>
    </source>
</evidence>
<sequence>KWAVFRLKEEGISLASRILFSLLHKRLEEFLLALFKNRKKENLFASRSAPYIPSKYFYGRQDKLLYDLDSTGFIEREEVKQMLLALLGESEMKLADETIEAILDKTFLEADTKQDGKIDMSEWQYFVSKNPSLLRIMTLPYLRDITTAFPSFVFYSEVDEAAA</sequence>
<reference evidence="6" key="1">
    <citation type="submission" date="2023-03" db="UniProtKB">
        <authorList>
            <consortium name="EnsemblPlants"/>
        </authorList>
    </citation>
    <scope>IDENTIFICATION</scope>
</reference>
<dbReference type="PANTHER" id="PTHR23056:SF44">
    <property type="entry name" value="CALCINEURIN B-LIKE PROTEIN 1"/>
    <property type="match status" value="1"/>
</dbReference>
<evidence type="ECO:0000259" key="5">
    <source>
        <dbReference type="PROSITE" id="PS50222"/>
    </source>
</evidence>
<keyword evidence="2 4" id="KW-0106">Calcium</keyword>